<organism evidence="1">
    <name type="scientific">Eutreptiella gymnastica</name>
    <dbReference type="NCBI Taxonomy" id="73025"/>
    <lineage>
        <taxon>Eukaryota</taxon>
        <taxon>Discoba</taxon>
        <taxon>Euglenozoa</taxon>
        <taxon>Euglenida</taxon>
        <taxon>Spirocuta</taxon>
        <taxon>Euglenophyceae</taxon>
        <taxon>Eutreptiales</taxon>
        <taxon>Eutreptiaceae</taxon>
        <taxon>Eutreptiella</taxon>
    </lineage>
</organism>
<reference evidence="1" key="1">
    <citation type="submission" date="2021-01" db="EMBL/GenBank/DDBJ databases">
        <authorList>
            <person name="Corre E."/>
            <person name="Pelletier E."/>
            <person name="Niang G."/>
            <person name="Scheremetjew M."/>
            <person name="Finn R."/>
            <person name="Kale V."/>
            <person name="Holt S."/>
            <person name="Cochrane G."/>
            <person name="Meng A."/>
            <person name="Brown T."/>
            <person name="Cohen L."/>
        </authorList>
    </citation>
    <scope>NUCLEOTIDE SEQUENCE</scope>
    <source>
        <strain evidence="1">CCMP1594</strain>
    </source>
</reference>
<dbReference type="AlphaFoldDB" id="A0A7S4GDB8"/>
<protein>
    <submittedName>
        <fullName evidence="1">Uncharacterized protein</fullName>
    </submittedName>
</protein>
<name>A0A7S4GDB8_9EUGL</name>
<accession>A0A7S4GDB8</accession>
<evidence type="ECO:0000313" key="1">
    <source>
        <dbReference type="EMBL" id="CAE0833333.1"/>
    </source>
</evidence>
<dbReference type="EMBL" id="HBJA01129939">
    <property type="protein sequence ID" value="CAE0833333.1"/>
    <property type="molecule type" value="Transcribed_RNA"/>
</dbReference>
<proteinExistence type="predicted"/>
<gene>
    <name evidence="1" type="ORF">EGYM00163_LOCUS44625</name>
</gene>
<sequence length="155" mass="17895">MGHGKGQLPDKTWLSRKLPPQSVHVCCVCNTIRGPCPSVSWIQSRKFLDMLRGRQKSDATMNNMDHFRWNVMVVPWMCLQCSGFVLALCHVCMYDCVCMCASEPRHKYNCNHRRDSNLENIAHAWADWLANEQARGCQMPLICQASFCMDLIYEH</sequence>